<proteinExistence type="predicted"/>
<dbReference type="KEGG" id="pgr:PGTG_02536"/>
<protein>
    <submittedName>
        <fullName evidence="1">Uncharacterized protein</fullName>
    </submittedName>
</protein>
<dbReference type="VEuPathDB" id="FungiDB:PGTG_02536"/>
<reference evidence="2" key="2">
    <citation type="journal article" date="2011" name="Proc. Natl. Acad. Sci. U.S.A.">
        <title>Obligate biotrophy features unraveled by the genomic analysis of rust fungi.</title>
        <authorList>
            <person name="Duplessis S."/>
            <person name="Cuomo C.A."/>
            <person name="Lin Y.-C."/>
            <person name="Aerts A."/>
            <person name="Tisserant E."/>
            <person name="Veneault-Fourrey C."/>
            <person name="Joly D.L."/>
            <person name="Hacquard S."/>
            <person name="Amselem J."/>
            <person name="Cantarel B.L."/>
            <person name="Chiu R."/>
            <person name="Coutinho P.M."/>
            <person name="Feau N."/>
            <person name="Field M."/>
            <person name="Frey P."/>
            <person name="Gelhaye E."/>
            <person name="Goldberg J."/>
            <person name="Grabherr M.G."/>
            <person name="Kodira C.D."/>
            <person name="Kohler A."/>
            <person name="Kuees U."/>
            <person name="Lindquist E.A."/>
            <person name="Lucas S.M."/>
            <person name="Mago R."/>
            <person name="Mauceli E."/>
            <person name="Morin E."/>
            <person name="Murat C."/>
            <person name="Pangilinan J.L."/>
            <person name="Park R."/>
            <person name="Pearson M."/>
            <person name="Quesneville H."/>
            <person name="Rouhier N."/>
            <person name="Sakthikumar S."/>
            <person name="Salamov A.A."/>
            <person name="Schmutz J."/>
            <person name="Selles B."/>
            <person name="Shapiro H."/>
            <person name="Tanguay P."/>
            <person name="Tuskan G.A."/>
            <person name="Henrissat B."/>
            <person name="Van de Peer Y."/>
            <person name="Rouze P."/>
            <person name="Ellis J.G."/>
            <person name="Dodds P.N."/>
            <person name="Schein J.E."/>
            <person name="Zhong S."/>
            <person name="Hamelin R.C."/>
            <person name="Grigoriev I.V."/>
            <person name="Szabo L.J."/>
            <person name="Martin F."/>
        </authorList>
    </citation>
    <scope>NUCLEOTIDE SEQUENCE [LARGE SCALE GENOMIC DNA]</scope>
    <source>
        <strain evidence="2">CRL 75-36-700-3 / race SCCL</strain>
    </source>
</reference>
<accession>E3JVM0</accession>
<dbReference type="AlphaFoldDB" id="E3JVM0"/>
<sequence>MSKVRLTEGPKGIRGPGALFHRVIGMCLWSNSWLLFGQPSENAKGTLGKTKTSVHFEF</sequence>
<name>E3JVM0_PUCGT</name>
<organism evidence="1 2">
    <name type="scientific">Puccinia graminis f. sp. tritici (strain CRL 75-36-700-3 / race SCCL)</name>
    <name type="common">Black stem rust fungus</name>
    <dbReference type="NCBI Taxonomy" id="418459"/>
    <lineage>
        <taxon>Eukaryota</taxon>
        <taxon>Fungi</taxon>
        <taxon>Dikarya</taxon>
        <taxon>Basidiomycota</taxon>
        <taxon>Pucciniomycotina</taxon>
        <taxon>Pucciniomycetes</taxon>
        <taxon>Pucciniales</taxon>
        <taxon>Pucciniaceae</taxon>
        <taxon>Puccinia</taxon>
    </lineage>
</organism>
<keyword evidence="2" id="KW-1185">Reference proteome</keyword>
<reference key="1">
    <citation type="submission" date="2007-01" db="EMBL/GenBank/DDBJ databases">
        <title>The Genome Sequence of Puccinia graminis f. sp. tritici Strain CRL 75-36-700-3.</title>
        <authorList>
            <consortium name="The Broad Institute Genome Sequencing Platform"/>
            <person name="Birren B."/>
            <person name="Lander E."/>
            <person name="Galagan J."/>
            <person name="Nusbaum C."/>
            <person name="Devon K."/>
            <person name="Cuomo C."/>
            <person name="Jaffe D."/>
            <person name="Butler J."/>
            <person name="Alvarez P."/>
            <person name="Gnerre S."/>
            <person name="Grabherr M."/>
            <person name="Mauceli E."/>
            <person name="Brockman W."/>
            <person name="Young S."/>
            <person name="LaButti K."/>
            <person name="Sykes S."/>
            <person name="DeCaprio D."/>
            <person name="Crawford M."/>
            <person name="Koehrsen M."/>
            <person name="Engels R."/>
            <person name="Montgomery P."/>
            <person name="Pearson M."/>
            <person name="Howarth C."/>
            <person name="Larson L."/>
            <person name="White J."/>
            <person name="Zeng Q."/>
            <person name="Kodira C."/>
            <person name="Yandava C."/>
            <person name="Alvarado L."/>
            <person name="O'Leary S."/>
            <person name="Szabo L."/>
            <person name="Dean R."/>
            <person name="Schein J."/>
        </authorList>
    </citation>
    <scope>NUCLEOTIDE SEQUENCE</scope>
    <source>
        <strain>CRL 75-36-700-3</strain>
    </source>
</reference>
<dbReference type="InParanoid" id="E3JVM0"/>
<dbReference type="HOGENOM" id="CLU_2980158_0_0_1"/>
<dbReference type="EMBL" id="DS178265">
    <property type="protein sequence ID" value="EFP76095.1"/>
    <property type="molecule type" value="Genomic_DNA"/>
</dbReference>
<evidence type="ECO:0000313" key="1">
    <source>
        <dbReference type="EMBL" id="EFP76095.1"/>
    </source>
</evidence>
<dbReference type="GeneID" id="10533499"/>
<dbReference type="RefSeq" id="XP_003320514.1">
    <property type="nucleotide sequence ID" value="XM_003320466.1"/>
</dbReference>
<evidence type="ECO:0000313" key="2">
    <source>
        <dbReference type="Proteomes" id="UP000008783"/>
    </source>
</evidence>
<dbReference type="Proteomes" id="UP000008783">
    <property type="component" value="Unassembled WGS sequence"/>
</dbReference>
<gene>
    <name evidence="1" type="ORF">PGTG_02536</name>
</gene>